<dbReference type="InterPro" id="IPR053173">
    <property type="entry name" value="SAM-binding_MTase"/>
</dbReference>
<dbReference type="Proteomes" id="UP000092598">
    <property type="component" value="Chromosome"/>
</dbReference>
<dbReference type="KEGG" id="sls:SLINC_0124"/>
<keyword evidence="2" id="KW-0489">Methyltransferase</keyword>
<keyword evidence="3" id="KW-1185">Reference proteome</keyword>
<proteinExistence type="predicted"/>
<dbReference type="Pfam" id="PF21320">
    <property type="entry name" value="WHD_Rv2258c"/>
    <property type="match status" value="1"/>
</dbReference>
<sequence>MASVLGTDALHPGMRARSFTQIHRGPAPKAWTPMTTATAAATIDEAKLEAFVGQAVLGMRAAISRLLLHIGDRLGLYKAMAGAGPITSSVLAQCVDTTERHARAWLGNQAASGYVVYNPAGGGTYEPAEQAMVVANEDSPIVLGSTFETIASCYANHEVFVDAFRTGAGVGWAEHDRSITGRHAVAGPAERRRRTGAEPEPGRTNL</sequence>
<dbReference type="GO" id="GO:0032259">
    <property type="term" value="P:methylation"/>
    <property type="evidence" value="ECO:0007669"/>
    <property type="project" value="UniProtKB-KW"/>
</dbReference>
<organism evidence="2 3">
    <name type="scientific">Streptomyces lincolnensis</name>
    <dbReference type="NCBI Taxonomy" id="1915"/>
    <lineage>
        <taxon>Bacteria</taxon>
        <taxon>Bacillati</taxon>
        <taxon>Actinomycetota</taxon>
        <taxon>Actinomycetes</taxon>
        <taxon>Kitasatosporales</taxon>
        <taxon>Streptomycetaceae</taxon>
        <taxon>Streptomyces</taxon>
    </lineage>
</organism>
<feature type="compositionally biased region" description="Basic and acidic residues" evidence="1">
    <location>
        <begin position="195"/>
        <end position="206"/>
    </location>
</feature>
<gene>
    <name evidence="2" type="ORF">SLINC_0124</name>
</gene>
<evidence type="ECO:0000256" key="1">
    <source>
        <dbReference type="SAM" id="MobiDB-lite"/>
    </source>
</evidence>
<dbReference type="PANTHER" id="PTHR45128">
    <property type="entry name" value="METHYLTRANSFERASE TYPE 11"/>
    <property type="match status" value="1"/>
</dbReference>
<dbReference type="InterPro" id="IPR048711">
    <property type="entry name" value="WHD_Rv2258c"/>
</dbReference>
<protein>
    <submittedName>
        <fullName evidence="2">Methyltransferase type 12</fullName>
    </submittedName>
</protein>
<accession>A0A1B1M161</accession>
<dbReference type="GO" id="GO:0008168">
    <property type="term" value="F:methyltransferase activity"/>
    <property type="evidence" value="ECO:0007669"/>
    <property type="project" value="UniProtKB-KW"/>
</dbReference>
<name>A0A1B1M161_STRLN</name>
<dbReference type="AlphaFoldDB" id="A0A1B1M161"/>
<evidence type="ECO:0000313" key="3">
    <source>
        <dbReference type="Proteomes" id="UP000092598"/>
    </source>
</evidence>
<feature type="region of interest" description="Disordered" evidence="1">
    <location>
        <begin position="181"/>
        <end position="206"/>
    </location>
</feature>
<keyword evidence="2" id="KW-0808">Transferase</keyword>
<dbReference type="PANTHER" id="PTHR45128:SF2">
    <property type="entry name" value="METHYLTRANSFERASE DOMAIN-CONTAINING PROTEIN"/>
    <property type="match status" value="1"/>
</dbReference>
<evidence type="ECO:0000313" key="2">
    <source>
        <dbReference type="EMBL" id="ANS62348.1"/>
    </source>
</evidence>
<dbReference type="EMBL" id="CP016438">
    <property type="protein sequence ID" value="ANS62348.1"/>
    <property type="molecule type" value="Genomic_DNA"/>
</dbReference>
<dbReference type="STRING" id="1915.SLINC_0124"/>
<reference evidence="2 3" key="1">
    <citation type="submission" date="2016-07" db="EMBL/GenBank/DDBJ databases">
        <title>Enhancement of antibiotic productionsby engineered nitrateutilization in actinobacteria.</title>
        <authorList>
            <person name="Meng S.C."/>
        </authorList>
    </citation>
    <scope>NUCLEOTIDE SEQUENCE [LARGE SCALE GENOMIC DNA]</scope>
    <source>
        <strain evidence="2 3">NRRL 2936</strain>
    </source>
</reference>
<dbReference type="RefSeq" id="WP_211292747.1">
    <property type="nucleotide sequence ID" value="NZ_CP016438.1"/>
</dbReference>